<dbReference type="KEGG" id="eiv:EIN_359160"/>
<organism evidence="1 2">
    <name type="scientific">Entamoeba invadens IP1</name>
    <dbReference type="NCBI Taxonomy" id="370355"/>
    <lineage>
        <taxon>Eukaryota</taxon>
        <taxon>Amoebozoa</taxon>
        <taxon>Evosea</taxon>
        <taxon>Archamoebae</taxon>
        <taxon>Mastigamoebida</taxon>
        <taxon>Entamoebidae</taxon>
        <taxon>Entamoeba</taxon>
    </lineage>
</organism>
<dbReference type="Proteomes" id="UP000014680">
    <property type="component" value="Unassembled WGS sequence"/>
</dbReference>
<proteinExistence type="predicted"/>
<keyword evidence="2" id="KW-1185">Reference proteome</keyword>
<dbReference type="VEuPathDB" id="AmoebaDB:EIN_359160"/>
<reference evidence="1 2" key="1">
    <citation type="submission" date="2012-10" db="EMBL/GenBank/DDBJ databases">
        <authorList>
            <person name="Zafar N."/>
            <person name="Inman J."/>
            <person name="Hall N."/>
            <person name="Lorenzi H."/>
            <person name="Caler E."/>
        </authorList>
    </citation>
    <scope>NUCLEOTIDE SEQUENCE [LARGE SCALE GENOMIC DNA]</scope>
    <source>
        <strain evidence="1 2">IP1</strain>
    </source>
</reference>
<gene>
    <name evidence="1" type="ORF">EIN_359160</name>
</gene>
<evidence type="ECO:0000313" key="2">
    <source>
        <dbReference type="Proteomes" id="UP000014680"/>
    </source>
</evidence>
<sequence>MPMSAFDHRVILLTISPNVFLYKDTPTIPQTPTKTYSHKHIDQAKRNSKNRDAFQQSFLLGMLVKCGYNVYVNKLYKKGSITHQMFTVNIVQKNETTVFNANSLIFQYDSLKQKRQYLDALTNNTILNLLTQNGCVIEERKTRKVCKNNSILMKRVNSIKYRDETFDQKQIIKLGAFLNQKIRERTSTKEGVMIKAFDTNFVCLLDRTCTL</sequence>
<name>A0A0A1U7K2_ENTIV</name>
<dbReference type="AlphaFoldDB" id="A0A0A1U7K2"/>
<dbReference type="GeneID" id="14889905"/>
<dbReference type="RefSeq" id="XP_004257604.1">
    <property type="nucleotide sequence ID" value="XM_004257556.1"/>
</dbReference>
<evidence type="ECO:0000313" key="1">
    <source>
        <dbReference type="EMBL" id="ELP90833.1"/>
    </source>
</evidence>
<protein>
    <submittedName>
        <fullName evidence="1">Uncharacterized protein</fullName>
    </submittedName>
</protein>
<accession>A0A0A1U7K2</accession>
<dbReference type="EMBL" id="KB206483">
    <property type="protein sequence ID" value="ELP90833.1"/>
    <property type="molecule type" value="Genomic_DNA"/>
</dbReference>